<dbReference type="EMBL" id="RPFL01000057">
    <property type="protein sequence ID" value="RPD83367.1"/>
    <property type="molecule type" value="Genomic_DNA"/>
</dbReference>
<name>A0A3N4MNX2_9NEIS</name>
<dbReference type="OrthoDB" id="3251881at2"/>
<evidence type="ECO:0000313" key="2">
    <source>
        <dbReference type="Proteomes" id="UP000272412"/>
    </source>
</evidence>
<comment type="caution">
    <text evidence="1">The sequence shown here is derived from an EMBL/GenBank/DDBJ whole genome shotgun (WGS) entry which is preliminary data.</text>
</comment>
<dbReference type="Proteomes" id="UP000272412">
    <property type="component" value="Unassembled WGS sequence"/>
</dbReference>
<proteinExistence type="predicted"/>
<evidence type="ECO:0000313" key="1">
    <source>
        <dbReference type="EMBL" id="RPD83367.1"/>
    </source>
</evidence>
<protein>
    <recommendedName>
        <fullName evidence="3">Glycosyltransferase family 1 protein</fullName>
    </recommendedName>
</protein>
<gene>
    <name evidence="1" type="ORF">EGK74_12655</name>
</gene>
<organism evidence="1 2">
    <name type="scientific">Neisseria weixii</name>
    <dbReference type="NCBI Taxonomy" id="1853276"/>
    <lineage>
        <taxon>Bacteria</taxon>
        <taxon>Pseudomonadati</taxon>
        <taxon>Pseudomonadota</taxon>
        <taxon>Betaproteobacteria</taxon>
        <taxon>Neisseriales</taxon>
        <taxon>Neisseriaceae</taxon>
        <taxon>Neisseria</taxon>
    </lineage>
</organism>
<dbReference type="AlphaFoldDB" id="A0A3N4MNX2"/>
<sequence length="336" mass="40384">MNNKTIILAIPHIYGFDQYLEKNLRFHGFDVINLCYDDRDSYYPNLTSRIYGTYQKVIKKDLNYKKRMKYLRYSDDIQKKLSALKGKKADYALCIRANIYPKEIIHTIRQHSNICINYQWDGIDRFPDIFEYLDYFDHCWVFDPNDSVRYPQYGFKPTTNFFFDMPVETCPPNDRLYFLGGYESRREERTKLFIEEARRHHFPLDFHIYCKDDRARTAFGSDGITYLNRDTVLTFEQNMHNAACCKAIVDFAQFDYYGLSFRVFDALRLDKKLITTNQTILNADFYHEDNIFVWDSNHLNDLNDFLVRPYRPIPSEIKQQYALKNWLYRILGIMES</sequence>
<evidence type="ECO:0008006" key="3">
    <source>
        <dbReference type="Google" id="ProtNLM"/>
    </source>
</evidence>
<keyword evidence="2" id="KW-1185">Reference proteome</keyword>
<accession>A0A3N4MNX2</accession>
<reference evidence="1 2" key="1">
    <citation type="submission" date="2018-11" db="EMBL/GenBank/DDBJ databases">
        <title>Neisseria weixii sp. nov. isolated from the rectal contents of plateau pika (Ochotona cruzoniae).</title>
        <authorList>
            <person name="Zhang G."/>
        </authorList>
    </citation>
    <scope>NUCLEOTIDE SEQUENCE [LARGE SCALE GENOMIC DNA]</scope>
    <source>
        <strain evidence="1 2">10009</strain>
    </source>
</reference>